<comment type="caution">
    <text evidence="2">The sequence shown here is derived from an EMBL/GenBank/DDBJ whole genome shotgun (WGS) entry which is preliminary data.</text>
</comment>
<dbReference type="RefSeq" id="WP_344260493.1">
    <property type="nucleotide sequence ID" value="NZ_BAAAMJ010000016.1"/>
</dbReference>
<sequence>MVSRAGDALVGRRRPDPLSAAGGRGVWLMHELCDLVEIQQLPGALVVRLSMDIG</sequence>
<evidence type="ECO:0000256" key="1">
    <source>
        <dbReference type="SAM" id="MobiDB-lite"/>
    </source>
</evidence>
<dbReference type="EMBL" id="BAAAMJ010000016">
    <property type="protein sequence ID" value="GAA1909774.1"/>
    <property type="molecule type" value="Genomic_DNA"/>
</dbReference>
<organism evidence="2 3">
    <name type="scientific">Streptomyces sodiiphilus</name>
    <dbReference type="NCBI Taxonomy" id="226217"/>
    <lineage>
        <taxon>Bacteria</taxon>
        <taxon>Bacillati</taxon>
        <taxon>Actinomycetota</taxon>
        <taxon>Actinomycetes</taxon>
        <taxon>Kitasatosporales</taxon>
        <taxon>Streptomycetaceae</taxon>
        <taxon>Streptomyces</taxon>
    </lineage>
</organism>
<keyword evidence="3" id="KW-1185">Reference proteome</keyword>
<dbReference type="Gene3D" id="3.30.565.10">
    <property type="entry name" value="Histidine kinase-like ATPase, C-terminal domain"/>
    <property type="match status" value="1"/>
</dbReference>
<evidence type="ECO:0008006" key="4">
    <source>
        <dbReference type="Google" id="ProtNLM"/>
    </source>
</evidence>
<gene>
    <name evidence="2" type="ORF">GCM10009716_19550</name>
</gene>
<dbReference type="Proteomes" id="UP001501303">
    <property type="component" value="Unassembled WGS sequence"/>
</dbReference>
<protein>
    <recommendedName>
        <fullName evidence="4">ATP-binding protein</fullName>
    </recommendedName>
</protein>
<accession>A0ABP5ACU4</accession>
<evidence type="ECO:0000313" key="3">
    <source>
        <dbReference type="Proteomes" id="UP001501303"/>
    </source>
</evidence>
<evidence type="ECO:0000313" key="2">
    <source>
        <dbReference type="EMBL" id="GAA1909774.1"/>
    </source>
</evidence>
<proteinExistence type="predicted"/>
<dbReference type="InterPro" id="IPR036890">
    <property type="entry name" value="HATPase_C_sf"/>
</dbReference>
<name>A0ABP5ACU4_9ACTN</name>
<feature type="region of interest" description="Disordered" evidence="1">
    <location>
        <begin position="1"/>
        <end position="20"/>
    </location>
</feature>
<reference evidence="3" key="1">
    <citation type="journal article" date="2019" name="Int. J. Syst. Evol. Microbiol.">
        <title>The Global Catalogue of Microorganisms (GCM) 10K type strain sequencing project: providing services to taxonomists for standard genome sequencing and annotation.</title>
        <authorList>
            <consortium name="The Broad Institute Genomics Platform"/>
            <consortium name="The Broad Institute Genome Sequencing Center for Infectious Disease"/>
            <person name="Wu L."/>
            <person name="Ma J."/>
        </authorList>
    </citation>
    <scope>NUCLEOTIDE SEQUENCE [LARGE SCALE GENOMIC DNA]</scope>
    <source>
        <strain evidence="3">JCM 13581</strain>
    </source>
</reference>